<dbReference type="InterPro" id="IPR017441">
    <property type="entry name" value="Protein_kinase_ATP_BS"/>
</dbReference>
<evidence type="ECO:0000256" key="10">
    <source>
        <dbReference type="ARBA" id="ARBA00023242"/>
    </source>
</evidence>
<dbReference type="SUPFAM" id="SSF56112">
    <property type="entry name" value="Protein kinase-like (PK-like)"/>
    <property type="match status" value="1"/>
</dbReference>
<dbReference type="EC" id="2.7.11.1" evidence="3"/>
<dbReference type="PANTHER" id="PTHR43895:SF32">
    <property type="entry name" value="SERINE_THREONINE-PROTEIN KINASE CHK1"/>
    <property type="match status" value="1"/>
</dbReference>
<evidence type="ECO:0000256" key="6">
    <source>
        <dbReference type="ARBA" id="ARBA00022741"/>
    </source>
</evidence>
<evidence type="ECO:0000256" key="14">
    <source>
        <dbReference type="PROSITE-ProRule" id="PRU10141"/>
    </source>
</evidence>
<reference evidence="18 19" key="1">
    <citation type="journal article" date="2024" name="bioRxiv">
        <title>A reference genome for Trichogramma kaykai: A tiny desert-dwelling parasitoid wasp with competing sex-ratio distorters.</title>
        <authorList>
            <person name="Culotta J."/>
            <person name="Lindsey A.R."/>
        </authorList>
    </citation>
    <scope>NUCLEOTIDE SEQUENCE [LARGE SCALE GENOMIC DNA]</scope>
    <source>
        <strain evidence="18 19">KSX58</strain>
    </source>
</reference>
<evidence type="ECO:0000256" key="8">
    <source>
        <dbReference type="ARBA" id="ARBA00022777"/>
    </source>
</evidence>
<keyword evidence="5" id="KW-0808">Transferase</keyword>
<evidence type="ECO:0000256" key="2">
    <source>
        <dbReference type="ARBA" id="ARBA00010791"/>
    </source>
</evidence>
<evidence type="ECO:0000256" key="13">
    <source>
        <dbReference type="ARBA" id="ARBA00048679"/>
    </source>
</evidence>
<comment type="subcellular location">
    <subcellularLocation>
        <location evidence="1">Nucleus</location>
    </subcellularLocation>
</comment>
<comment type="caution">
    <text evidence="18">The sequence shown here is derived from an EMBL/GenBank/DDBJ whole genome shotgun (WGS) entry which is preliminary data.</text>
</comment>
<organism evidence="18 19">
    <name type="scientific">Trichogramma kaykai</name>
    <dbReference type="NCBI Taxonomy" id="54128"/>
    <lineage>
        <taxon>Eukaryota</taxon>
        <taxon>Metazoa</taxon>
        <taxon>Ecdysozoa</taxon>
        <taxon>Arthropoda</taxon>
        <taxon>Hexapoda</taxon>
        <taxon>Insecta</taxon>
        <taxon>Pterygota</taxon>
        <taxon>Neoptera</taxon>
        <taxon>Endopterygota</taxon>
        <taxon>Hymenoptera</taxon>
        <taxon>Apocrita</taxon>
        <taxon>Proctotrupomorpha</taxon>
        <taxon>Chalcidoidea</taxon>
        <taxon>Trichogrammatidae</taxon>
        <taxon>Trichogramma</taxon>
    </lineage>
</organism>
<evidence type="ECO:0000256" key="9">
    <source>
        <dbReference type="ARBA" id="ARBA00022840"/>
    </source>
</evidence>
<evidence type="ECO:0000256" key="4">
    <source>
        <dbReference type="ARBA" id="ARBA00022527"/>
    </source>
</evidence>
<evidence type="ECO:0000256" key="5">
    <source>
        <dbReference type="ARBA" id="ARBA00022679"/>
    </source>
</evidence>
<dbReference type="EMBL" id="JBJJXI010000085">
    <property type="protein sequence ID" value="KAL3395175.1"/>
    <property type="molecule type" value="Genomic_DNA"/>
</dbReference>
<keyword evidence="19" id="KW-1185">Reference proteome</keyword>
<keyword evidence="8" id="KW-0418">Kinase</keyword>
<evidence type="ECO:0000256" key="1">
    <source>
        <dbReference type="ARBA" id="ARBA00004123"/>
    </source>
</evidence>
<proteinExistence type="inferred from homology"/>
<evidence type="ECO:0000259" key="17">
    <source>
        <dbReference type="PROSITE" id="PS50011"/>
    </source>
</evidence>
<dbReference type="PROSITE" id="PS00108">
    <property type="entry name" value="PROTEIN_KINASE_ST"/>
    <property type="match status" value="1"/>
</dbReference>
<dbReference type="InterPro" id="IPR000719">
    <property type="entry name" value="Prot_kinase_dom"/>
</dbReference>
<feature type="binding site" evidence="14">
    <location>
        <position position="37"/>
    </location>
    <ligand>
        <name>ATP</name>
        <dbReference type="ChEBI" id="CHEBI:30616"/>
    </ligand>
</feature>
<dbReference type="GO" id="GO:0005634">
    <property type="term" value="C:nucleus"/>
    <property type="evidence" value="ECO:0007669"/>
    <property type="project" value="UniProtKB-SubCell"/>
</dbReference>
<dbReference type="Pfam" id="PF00069">
    <property type="entry name" value="Pkinase"/>
    <property type="match status" value="1"/>
</dbReference>
<keyword evidence="6 14" id="KW-0547">Nucleotide-binding</keyword>
<dbReference type="PROSITE" id="PS50011">
    <property type="entry name" value="PROTEIN_KINASE_DOM"/>
    <property type="match status" value="1"/>
</dbReference>
<evidence type="ECO:0000256" key="15">
    <source>
        <dbReference type="RuleBase" id="RU000304"/>
    </source>
</evidence>
<evidence type="ECO:0000313" key="19">
    <source>
        <dbReference type="Proteomes" id="UP001627154"/>
    </source>
</evidence>
<keyword evidence="10" id="KW-0539">Nucleus</keyword>
<dbReference type="Gene3D" id="3.30.200.20">
    <property type="entry name" value="Phosphorylase Kinase, domain 1"/>
    <property type="match status" value="1"/>
</dbReference>
<dbReference type="GO" id="GO:0005524">
    <property type="term" value="F:ATP binding"/>
    <property type="evidence" value="ECO:0007669"/>
    <property type="project" value="UniProtKB-UniRule"/>
</dbReference>
<evidence type="ECO:0000256" key="7">
    <source>
        <dbReference type="ARBA" id="ARBA00022763"/>
    </source>
</evidence>
<dbReference type="SMART" id="SM00220">
    <property type="entry name" value="S_TKc"/>
    <property type="match status" value="1"/>
</dbReference>
<comment type="catalytic activity">
    <reaction evidence="13">
        <text>L-seryl-[protein] + ATP = O-phospho-L-seryl-[protein] + ADP + H(+)</text>
        <dbReference type="Rhea" id="RHEA:17989"/>
        <dbReference type="Rhea" id="RHEA-COMP:9863"/>
        <dbReference type="Rhea" id="RHEA-COMP:11604"/>
        <dbReference type="ChEBI" id="CHEBI:15378"/>
        <dbReference type="ChEBI" id="CHEBI:29999"/>
        <dbReference type="ChEBI" id="CHEBI:30616"/>
        <dbReference type="ChEBI" id="CHEBI:83421"/>
        <dbReference type="ChEBI" id="CHEBI:456216"/>
        <dbReference type="EC" id="2.7.11.1"/>
    </reaction>
</comment>
<evidence type="ECO:0000256" key="12">
    <source>
        <dbReference type="ARBA" id="ARBA00047899"/>
    </source>
</evidence>
<comment type="catalytic activity">
    <reaction evidence="12">
        <text>L-threonyl-[protein] + ATP = O-phospho-L-threonyl-[protein] + ADP + H(+)</text>
        <dbReference type="Rhea" id="RHEA:46608"/>
        <dbReference type="Rhea" id="RHEA-COMP:11060"/>
        <dbReference type="Rhea" id="RHEA-COMP:11605"/>
        <dbReference type="ChEBI" id="CHEBI:15378"/>
        <dbReference type="ChEBI" id="CHEBI:30013"/>
        <dbReference type="ChEBI" id="CHEBI:30616"/>
        <dbReference type="ChEBI" id="CHEBI:61977"/>
        <dbReference type="ChEBI" id="CHEBI:456216"/>
        <dbReference type="EC" id="2.7.11.1"/>
    </reaction>
</comment>
<keyword evidence="4 15" id="KW-0723">Serine/threonine-protein kinase</keyword>
<dbReference type="InterPro" id="IPR011009">
    <property type="entry name" value="Kinase-like_dom_sf"/>
</dbReference>
<dbReference type="GO" id="GO:0033314">
    <property type="term" value="P:mitotic DNA replication checkpoint signaling"/>
    <property type="evidence" value="ECO:0007669"/>
    <property type="project" value="UniProtKB-ARBA"/>
</dbReference>
<feature type="region of interest" description="Disordered" evidence="16">
    <location>
        <begin position="449"/>
        <end position="487"/>
    </location>
</feature>
<dbReference type="PROSITE" id="PS00107">
    <property type="entry name" value="PROTEIN_KINASE_ATP"/>
    <property type="match status" value="1"/>
</dbReference>
<dbReference type="FunFam" id="3.30.200.20:FF:000229">
    <property type="entry name" value="Serine/threonine-protein kinase Chk1"/>
    <property type="match status" value="1"/>
</dbReference>
<evidence type="ECO:0000256" key="11">
    <source>
        <dbReference type="ARBA" id="ARBA00023306"/>
    </source>
</evidence>
<dbReference type="GO" id="GO:0006974">
    <property type="term" value="P:DNA damage response"/>
    <property type="evidence" value="ECO:0007669"/>
    <property type="project" value="UniProtKB-KW"/>
</dbReference>
<dbReference type="AlphaFoldDB" id="A0ABD2WQY4"/>
<dbReference type="FunFam" id="1.10.510.10:FF:000301">
    <property type="entry name" value="Serine/threonine-protein kinase Chk1"/>
    <property type="match status" value="1"/>
</dbReference>
<keyword evidence="7" id="KW-0227">DNA damage</keyword>
<dbReference type="Proteomes" id="UP001627154">
    <property type="component" value="Unassembled WGS sequence"/>
</dbReference>
<evidence type="ECO:0000256" key="3">
    <source>
        <dbReference type="ARBA" id="ARBA00012513"/>
    </source>
</evidence>
<evidence type="ECO:0000256" key="16">
    <source>
        <dbReference type="SAM" id="MobiDB-lite"/>
    </source>
</evidence>
<sequence length="487" mass="55934">MTEFVDGWLLGDILGEGAYGEVRMVVNKVTNEVVAMKMIDLEKHPDAKNNVKKETTIHRMLRNPYIIQYFGQRSEANTEYIFLEYASGGELFDRIEPDVGMPTEEARKYFRQLISAVEYLHSRGVAHRDLKPENLLLDSNDNLKVTDFGLATVFRIRGKVRLLDKKCGTLPYVAPEVLERPYNAEPADIWSCGIILIALLAGELPWDQAGKDCPEYTAWRNNEYIHLTPWKKLETTALAYAQKILRHEPDARYTLEEIKNNRWFKIGYSKDESNPHKKIVANEPKIDRRTEAFCFSQPSELPPLGINSLTSMQLTERTGLSFSQPVCVEDLFVSSQLPLTQASQSSFQNLVRRMTRCFASTNCEETIKTLTNLLTKNNYHFRVNDFGTITISTVDKRKMPLVFKVNIIDMDNKTMIDFRLSKGCGIEFKKEFVKIKALMSSILLSTRTDTEKMENTEKTESTEKIKNTENTEKIENTENTENTEKTE</sequence>
<dbReference type="GO" id="GO:0004674">
    <property type="term" value="F:protein serine/threonine kinase activity"/>
    <property type="evidence" value="ECO:0007669"/>
    <property type="project" value="UniProtKB-KW"/>
</dbReference>
<protein>
    <recommendedName>
        <fullName evidence="3">non-specific serine/threonine protein kinase</fullName>
        <ecNumber evidence="3">2.7.11.1</ecNumber>
    </recommendedName>
</protein>
<comment type="similarity">
    <text evidence="2">Belongs to the protein kinase superfamily. CAMK Ser/Thr protein kinase family. NIM1 subfamily.</text>
</comment>
<dbReference type="InterPro" id="IPR008271">
    <property type="entry name" value="Ser/Thr_kinase_AS"/>
</dbReference>
<name>A0ABD2WQY4_9HYME</name>
<accession>A0ABD2WQY4</accession>
<keyword evidence="11" id="KW-0131">Cell cycle</keyword>
<evidence type="ECO:0000313" key="18">
    <source>
        <dbReference type="EMBL" id="KAL3395175.1"/>
    </source>
</evidence>
<gene>
    <name evidence="18" type="ORF">TKK_010783</name>
</gene>
<keyword evidence="9 14" id="KW-0067">ATP-binding</keyword>
<feature type="domain" description="Protein kinase" evidence="17">
    <location>
        <begin position="8"/>
        <end position="264"/>
    </location>
</feature>
<dbReference type="Gene3D" id="1.10.510.10">
    <property type="entry name" value="Transferase(Phosphotransferase) domain 1"/>
    <property type="match status" value="1"/>
</dbReference>
<dbReference type="PANTHER" id="PTHR43895">
    <property type="entry name" value="CALCIUM/CALMODULIN-DEPENDENT PROTEIN KINASE KINASE-RELATED"/>
    <property type="match status" value="1"/>
</dbReference>